<dbReference type="InterPro" id="IPR004111">
    <property type="entry name" value="Repressor_TetR_C"/>
</dbReference>
<dbReference type="GO" id="GO:0000976">
    <property type="term" value="F:transcription cis-regulatory region binding"/>
    <property type="evidence" value="ECO:0007669"/>
    <property type="project" value="TreeGrafter"/>
</dbReference>
<dbReference type="Proteomes" id="UP000298313">
    <property type="component" value="Unassembled WGS sequence"/>
</dbReference>
<feature type="compositionally biased region" description="Basic and acidic residues" evidence="5">
    <location>
        <begin position="1"/>
        <end position="10"/>
    </location>
</feature>
<dbReference type="Gene3D" id="1.10.357.10">
    <property type="entry name" value="Tetracycline Repressor, domain 2"/>
    <property type="match status" value="1"/>
</dbReference>
<dbReference type="PANTHER" id="PTHR30055:SF151">
    <property type="entry name" value="TRANSCRIPTIONAL REGULATORY PROTEIN"/>
    <property type="match status" value="1"/>
</dbReference>
<dbReference type="SUPFAM" id="SSF48498">
    <property type="entry name" value="Tetracyclin repressor-like, C-terminal domain"/>
    <property type="match status" value="1"/>
</dbReference>
<feature type="compositionally biased region" description="Basic and acidic residues" evidence="5">
    <location>
        <begin position="30"/>
        <end position="55"/>
    </location>
</feature>
<dbReference type="Pfam" id="PF02909">
    <property type="entry name" value="TetR_C_1"/>
    <property type="match status" value="1"/>
</dbReference>
<evidence type="ECO:0000259" key="6">
    <source>
        <dbReference type="PROSITE" id="PS50977"/>
    </source>
</evidence>
<dbReference type="InterPro" id="IPR001647">
    <property type="entry name" value="HTH_TetR"/>
</dbReference>
<sequence>MLCHPGDADGRPGAGVPGDIAVRQSRHHEHPAQEADQRQEHRGRADRGRRLEHRVTGPAEHCGQEQEGDGEDGVGPRRREPGPDESLAARGEGRQDHVGGFPQDVRPVEGRGQHRRGGGEGQGAHDEQSAGGAPEARGPFPPAARQRLPRSSVTPEGILDAAERVSAQGFDALTIRAVATELGSSPMALYRCFATKDELVDALLDRILGRLATPEPRGDWAADLAAFARAHRMLLALHPWAIIPLFTHPNPGLNATRIGELALDILRRGGVTGGDAVADFCGILALNYGWSAFATARSAAARIGQDPGPVIGAMIAALPAERFPLTVAVADQMSAYGSDEHYERALRHLVSGIRDSGIRDSAAVTGSAR</sequence>
<comment type="caution">
    <text evidence="7">The sequence shown here is derived from an EMBL/GenBank/DDBJ whole genome shotgun (WGS) entry which is preliminary data.</text>
</comment>
<feature type="region of interest" description="Disordered" evidence="5">
    <location>
        <begin position="1"/>
        <end position="152"/>
    </location>
</feature>
<dbReference type="PANTHER" id="PTHR30055">
    <property type="entry name" value="HTH-TYPE TRANSCRIPTIONAL REGULATOR RUTR"/>
    <property type="match status" value="1"/>
</dbReference>
<organism evidence="7 8">
    <name type="scientific">Cryobacterium fucosi</name>
    <dbReference type="NCBI Taxonomy" id="1259157"/>
    <lineage>
        <taxon>Bacteria</taxon>
        <taxon>Bacillati</taxon>
        <taxon>Actinomycetota</taxon>
        <taxon>Actinomycetes</taxon>
        <taxon>Micrococcales</taxon>
        <taxon>Microbacteriaceae</taxon>
        <taxon>Cryobacterium</taxon>
    </lineage>
</organism>
<keyword evidence="8" id="KW-1185">Reference proteome</keyword>
<dbReference type="EMBL" id="SOHH01000049">
    <property type="protein sequence ID" value="TFD79931.1"/>
    <property type="molecule type" value="Genomic_DNA"/>
</dbReference>
<dbReference type="InterPro" id="IPR009057">
    <property type="entry name" value="Homeodomain-like_sf"/>
</dbReference>
<accession>A0A4R9BD79</accession>
<evidence type="ECO:0000256" key="2">
    <source>
        <dbReference type="ARBA" id="ARBA00023125"/>
    </source>
</evidence>
<dbReference type="OrthoDB" id="329481at2"/>
<feature type="DNA-binding region" description="H-T-H motif" evidence="4">
    <location>
        <begin position="174"/>
        <end position="193"/>
    </location>
</feature>
<evidence type="ECO:0000313" key="7">
    <source>
        <dbReference type="EMBL" id="TFD79931.1"/>
    </source>
</evidence>
<feature type="domain" description="HTH tetR-type" evidence="6">
    <location>
        <begin position="151"/>
        <end position="211"/>
    </location>
</feature>
<protein>
    <submittedName>
        <fullName evidence="7">TetR/AcrR family transcriptional regulator</fullName>
    </submittedName>
</protein>
<dbReference type="AlphaFoldDB" id="A0A4R9BD79"/>
<evidence type="ECO:0000256" key="1">
    <source>
        <dbReference type="ARBA" id="ARBA00023015"/>
    </source>
</evidence>
<dbReference type="GO" id="GO:0045892">
    <property type="term" value="P:negative regulation of DNA-templated transcription"/>
    <property type="evidence" value="ECO:0007669"/>
    <property type="project" value="InterPro"/>
</dbReference>
<evidence type="ECO:0000256" key="4">
    <source>
        <dbReference type="PROSITE-ProRule" id="PRU00335"/>
    </source>
</evidence>
<reference evidence="7 8" key="1">
    <citation type="submission" date="2019-03" db="EMBL/GenBank/DDBJ databases">
        <title>Genomics of glacier-inhabiting Cryobacterium strains.</title>
        <authorList>
            <person name="Liu Q."/>
            <person name="Xin Y.-H."/>
        </authorList>
    </citation>
    <scope>NUCLEOTIDE SEQUENCE [LARGE SCALE GENOMIC DNA]</scope>
    <source>
        <strain evidence="7 8">Hh4</strain>
    </source>
</reference>
<evidence type="ECO:0000313" key="8">
    <source>
        <dbReference type="Proteomes" id="UP000298313"/>
    </source>
</evidence>
<keyword evidence="2 4" id="KW-0238">DNA-binding</keyword>
<keyword evidence="1" id="KW-0805">Transcription regulation</keyword>
<dbReference type="InterPro" id="IPR050109">
    <property type="entry name" value="HTH-type_TetR-like_transc_reg"/>
</dbReference>
<gene>
    <name evidence="7" type="ORF">E3T48_05360</name>
</gene>
<keyword evidence="3" id="KW-0804">Transcription</keyword>
<evidence type="ECO:0000256" key="3">
    <source>
        <dbReference type="ARBA" id="ARBA00023163"/>
    </source>
</evidence>
<proteinExistence type="predicted"/>
<dbReference type="PROSITE" id="PS50977">
    <property type="entry name" value="HTH_TETR_2"/>
    <property type="match status" value="1"/>
</dbReference>
<dbReference type="Pfam" id="PF00440">
    <property type="entry name" value="TetR_N"/>
    <property type="match status" value="1"/>
</dbReference>
<evidence type="ECO:0000256" key="5">
    <source>
        <dbReference type="SAM" id="MobiDB-lite"/>
    </source>
</evidence>
<dbReference type="GO" id="GO:0003700">
    <property type="term" value="F:DNA-binding transcription factor activity"/>
    <property type="evidence" value="ECO:0007669"/>
    <property type="project" value="TreeGrafter"/>
</dbReference>
<name>A0A4R9BD79_9MICO</name>
<dbReference type="SUPFAM" id="SSF46689">
    <property type="entry name" value="Homeodomain-like"/>
    <property type="match status" value="1"/>
</dbReference>
<dbReference type="InterPro" id="IPR036271">
    <property type="entry name" value="Tet_transcr_reg_TetR-rel_C_sf"/>
</dbReference>